<dbReference type="GO" id="GO:0005524">
    <property type="term" value="F:ATP binding"/>
    <property type="evidence" value="ECO:0007669"/>
    <property type="project" value="UniProtKB-KW"/>
</dbReference>
<proteinExistence type="predicted"/>
<evidence type="ECO:0000313" key="17">
    <source>
        <dbReference type="EMBL" id="RXK62251.1"/>
    </source>
</evidence>
<dbReference type="InterPro" id="IPR001789">
    <property type="entry name" value="Sig_transdc_resp-reg_receiver"/>
</dbReference>
<dbReference type="Pfam" id="PF02518">
    <property type="entry name" value="HATPase_c"/>
    <property type="match status" value="1"/>
</dbReference>
<evidence type="ECO:0000256" key="13">
    <source>
        <dbReference type="SAM" id="Phobius"/>
    </source>
</evidence>
<evidence type="ECO:0000259" key="16">
    <source>
        <dbReference type="PROSITE" id="PS50110"/>
    </source>
</evidence>
<evidence type="ECO:0000256" key="1">
    <source>
        <dbReference type="ARBA" id="ARBA00000085"/>
    </source>
</evidence>
<dbReference type="CDD" id="cd00082">
    <property type="entry name" value="HisKA"/>
    <property type="match status" value="1"/>
</dbReference>
<dbReference type="Gene3D" id="1.10.10.60">
    <property type="entry name" value="Homeodomain-like"/>
    <property type="match status" value="1"/>
</dbReference>
<evidence type="ECO:0000256" key="3">
    <source>
        <dbReference type="ARBA" id="ARBA00022553"/>
    </source>
</evidence>
<dbReference type="SMART" id="SM00387">
    <property type="entry name" value="HATPase_c"/>
    <property type="match status" value="1"/>
</dbReference>
<dbReference type="InterPro" id="IPR003594">
    <property type="entry name" value="HATPase_dom"/>
</dbReference>
<dbReference type="InterPro" id="IPR018060">
    <property type="entry name" value="HTH_AraC"/>
</dbReference>
<dbReference type="PROSITE" id="PS01124">
    <property type="entry name" value="HTH_ARAC_FAMILY_2"/>
    <property type="match status" value="1"/>
</dbReference>
<keyword evidence="12" id="KW-0175">Coiled coil</keyword>
<dbReference type="Gene3D" id="2.130.10.10">
    <property type="entry name" value="YVTN repeat-like/Quinoprotein amine dehydrogenase"/>
    <property type="match status" value="2"/>
</dbReference>
<dbReference type="InterPro" id="IPR005467">
    <property type="entry name" value="His_kinase_dom"/>
</dbReference>
<keyword evidence="7" id="KW-0067">ATP-binding</keyword>
<feature type="domain" description="Response regulatory" evidence="16">
    <location>
        <begin position="1103"/>
        <end position="1218"/>
    </location>
</feature>
<evidence type="ECO:0000256" key="7">
    <source>
        <dbReference type="ARBA" id="ARBA00022840"/>
    </source>
</evidence>
<feature type="transmembrane region" description="Helical" evidence="13">
    <location>
        <begin position="783"/>
        <end position="801"/>
    </location>
</feature>
<dbReference type="InterPro" id="IPR013783">
    <property type="entry name" value="Ig-like_fold"/>
</dbReference>
<dbReference type="Pfam" id="PF12833">
    <property type="entry name" value="HTH_18"/>
    <property type="match status" value="1"/>
</dbReference>
<dbReference type="PANTHER" id="PTHR43547">
    <property type="entry name" value="TWO-COMPONENT HISTIDINE KINASE"/>
    <property type="match status" value="1"/>
</dbReference>
<keyword evidence="10" id="KW-0804">Transcription</keyword>
<evidence type="ECO:0000259" key="14">
    <source>
        <dbReference type="PROSITE" id="PS01124"/>
    </source>
</evidence>
<dbReference type="PANTHER" id="PTHR43547:SF2">
    <property type="entry name" value="HYBRID SIGNAL TRANSDUCTION HISTIDINE KINASE C"/>
    <property type="match status" value="1"/>
</dbReference>
<evidence type="ECO:0000256" key="2">
    <source>
        <dbReference type="ARBA" id="ARBA00012438"/>
    </source>
</evidence>
<dbReference type="Gene3D" id="1.10.287.130">
    <property type="match status" value="1"/>
</dbReference>
<dbReference type="SMART" id="SM00388">
    <property type="entry name" value="HisKA"/>
    <property type="match status" value="1"/>
</dbReference>
<comment type="catalytic activity">
    <reaction evidence="1">
        <text>ATP + protein L-histidine = ADP + protein N-phospho-L-histidine.</text>
        <dbReference type="EC" id="2.7.13.3"/>
    </reaction>
</comment>
<dbReference type="InterPro" id="IPR004358">
    <property type="entry name" value="Sig_transdc_His_kin-like_C"/>
</dbReference>
<dbReference type="InterPro" id="IPR015943">
    <property type="entry name" value="WD40/YVTN_repeat-like_dom_sf"/>
</dbReference>
<reference evidence="17 18" key="1">
    <citation type="submission" date="2019-01" db="EMBL/GenBank/DDBJ databases">
        <title>Lacibacter sp. strain TTM-7.</title>
        <authorList>
            <person name="Chen W.-M."/>
        </authorList>
    </citation>
    <scope>NUCLEOTIDE SEQUENCE [LARGE SCALE GENOMIC DNA]</scope>
    <source>
        <strain evidence="17 18">TTM-7</strain>
    </source>
</reference>
<sequence>MFNRSIQIYCCLFAFLFAMLMEAKAMPPVIRLGIERGLSNNSVRVVYQDKRGFIWLGTYDGLNYYDGNEFKVFRNKLNDSTSIPHNYIYSLHEDASHNLWVGTGQGVVKYNSTYANFSPLYGFPFGAKQPVKVTINATAIQSMENGNVFIATNGWGLLVKKANDQYAREVVLQLGKEQLDGYNVRVVEVDNRNKKVWLFVAGRGLCVYNEKQNHVTLVNSDIKIANCMLLNQSGQLWVGGETGLYLYDPAANRYSKHYASGSGALSGQDVMSLCFDKQQNLWVGTDDGAISILNNTTGIFSYISSGQEKDQVSSEAVYSIIRDKENRMWIGTIKGGCNVFDEQKNNFVTVANDPYKTNSLASNFIYSFYEDRDGDILVGTEGGGLSIWNRTNNVFKNYRYQAGNTASLSHNIVSSILQDHTGALWMATYGGGINRFNKSTGTFERFRCINNVTGEENRNAWLMYEDKAKTLWATTFINGPLYFFDRSLNRFVVFDNRVNDLVSILEDSKGQLWGGNTISLIRIDRKNKQHQFYNLGKPVRAIFEDSKKNLWIGLEGGGLVLFDVAKGTIKKRYSFADGLCNNAVLNIEEDAKGFIWLSTFNGLSKFDPATSTFKNFYESDGLQSNQFSYNASYKLRSGELLFGGIDGFNVFVPEKIAQRTFTPPLYVTNIVINNKTISDVTEYIREADGTGISELRVPFKEAVLSFEFTALEYTSPEKISYAYYLDGWDKNWNYTGNIRNINYNNIKEGSYKLRIRSTNANGDWNTQETVLAITILPPWYRTIFAYLVYLLAAISLVYVFYRYRLQQARLTYKVKLAELNAEKEKEINEKRQSFFTNITHEFRTPLTLIINPVKDLLKHEEKIEEKEELNVVYRNARRLLSLVDQLLLFRKTESETGKLSISSFNFYDLSHDVYLYFKQQAKTRHINYTFNCSNLSLDFFGDKTQLEIVFYNLLSNAFKYTPDNGKIDFNITDDATSIRVQVTDSGQGVPAHIGNRIFEKFYQVKEEHAPVKPGFGIGLYLVKQLVEEHKGRISYESKEGGGTSFLVQLKKGKEHFGNVVVREASVKNESSLLAEIDDGMEPVPVAGKIATDGLESVVSEKPSILVTDDNVQLRNYLVQIFRTAFIVHEAGSAEEGLKLAKELQPDVIISDLVMEEMTGLDFCKAVKESQTLGHIPFILITGTDSPESKLKGIEYGADDYITKPFEKDMLVARVQSLLKKQENLQKYFYNEITHQQNSLNISGEYKEFLEACIAVVERNLDRDEFNIQVLATEMGMSHSKLYKKIKTISGQSANAFIRFIRLRKAAELFINSDYNINETAFYVGIKDIKYFREQFAKTFGMKPSEYIEKYRKNLGKNYKLNEKVKK</sequence>
<dbReference type="OrthoDB" id="9809670at2"/>
<dbReference type="Pfam" id="PF07495">
    <property type="entry name" value="Y_Y_Y"/>
    <property type="match status" value="1"/>
</dbReference>
<evidence type="ECO:0000256" key="9">
    <source>
        <dbReference type="ARBA" id="ARBA00023015"/>
    </source>
</evidence>
<dbReference type="PRINTS" id="PR00344">
    <property type="entry name" value="BCTRLSENSOR"/>
</dbReference>
<feature type="coiled-coil region" evidence="12">
    <location>
        <begin position="809"/>
        <end position="876"/>
    </location>
</feature>
<evidence type="ECO:0000256" key="10">
    <source>
        <dbReference type="ARBA" id="ARBA00023163"/>
    </source>
</evidence>
<evidence type="ECO:0000256" key="5">
    <source>
        <dbReference type="ARBA" id="ARBA00022741"/>
    </source>
</evidence>
<dbReference type="Proteomes" id="UP000290204">
    <property type="component" value="Unassembled WGS sequence"/>
</dbReference>
<evidence type="ECO:0000256" key="4">
    <source>
        <dbReference type="ARBA" id="ARBA00022679"/>
    </source>
</evidence>
<dbReference type="InterPro" id="IPR003661">
    <property type="entry name" value="HisK_dim/P_dom"/>
</dbReference>
<organism evidence="17 18">
    <name type="scientific">Lacibacter luteus</name>
    <dbReference type="NCBI Taxonomy" id="2508719"/>
    <lineage>
        <taxon>Bacteria</taxon>
        <taxon>Pseudomonadati</taxon>
        <taxon>Bacteroidota</taxon>
        <taxon>Chitinophagia</taxon>
        <taxon>Chitinophagales</taxon>
        <taxon>Chitinophagaceae</taxon>
        <taxon>Lacibacter</taxon>
    </lineage>
</organism>
<evidence type="ECO:0000256" key="11">
    <source>
        <dbReference type="PROSITE-ProRule" id="PRU00169"/>
    </source>
</evidence>
<dbReference type="SUPFAM" id="SSF52172">
    <property type="entry name" value="CheY-like"/>
    <property type="match status" value="1"/>
</dbReference>
<dbReference type="InterPro" id="IPR009057">
    <property type="entry name" value="Homeodomain-like_sf"/>
</dbReference>
<dbReference type="Pfam" id="PF00512">
    <property type="entry name" value="HisKA"/>
    <property type="match status" value="1"/>
</dbReference>
<keyword evidence="6" id="KW-0418">Kinase</keyword>
<dbReference type="InterPro" id="IPR011110">
    <property type="entry name" value="Reg_prop"/>
</dbReference>
<dbReference type="SMART" id="SM00448">
    <property type="entry name" value="REC"/>
    <property type="match status" value="1"/>
</dbReference>
<keyword evidence="13" id="KW-0472">Membrane</keyword>
<protein>
    <recommendedName>
        <fullName evidence="2">histidine kinase</fullName>
        <ecNumber evidence="2">2.7.13.3</ecNumber>
    </recommendedName>
</protein>
<feature type="domain" description="HTH araC/xylS-type" evidence="14">
    <location>
        <begin position="1250"/>
        <end position="1349"/>
    </location>
</feature>
<keyword evidence="9" id="KW-0805">Transcription regulation</keyword>
<dbReference type="InterPro" id="IPR011006">
    <property type="entry name" value="CheY-like_superfamily"/>
</dbReference>
<dbReference type="InterPro" id="IPR011123">
    <property type="entry name" value="Y_Y_Y"/>
</dbReference>
<dbReference type="EC" id="2.7.13.3" evidence="2"/>
<dbReference type="PROSITE" id="PS50110">
    <property type="entry name" value="RESPONSE_REGULATORY"/>
    <property type="match status" value="1"/>
</dbReference>
<evidence type="ECO:0000256" key="12">
    <source>
        <dbReference type="SAM" id="Coils"/>
    </source>
</evidence>
<dbReference type="InterPro" id="IPR036890">
    <property type="entry name" value="HATPase_C_sf"/>
</dbReference>
<dbReference type="Pfam" id="PF07494">
    <property type="entry name" value="Reg_prop"/>
    <property type="match status" value="6"/>
</dbReference>
<dbReference type="GO" id="GO:0000155">
    <property type="term" value="F:phosphorelay sensor kinase activity"/>
    <property type="evidence" value="ECO:0007669"/>
    <property type="project" value="InterPro"/>
</dbReference>
<keyword evidence="13" id="KW-0812">Transmembrane</keyword>
<evidence type="ECO:0000313" key="18">
    <source>
        <dbReference type="Proteomes" id="UP000290204"/>
    </source>
</evidence>
<dbReference type="SMART" id="SM00342">
    <property type="entry name" value="HTH_ARAC"/>
    <property type="match status" value="1"/>
</dbReference>
<dbReference type="SUPFAM" id="SSF47384">
    <property type="entry name" value="Homodimeric domain of signal transducing histidine kinase"/>
    <property type="match status" value="1"/>
</dbReference>
<dbReference type="SUPFAM" id="SSF55874">
    <property type="entry name" value="ATPase domain of HSP90 chaperone/DNA topoisomerase II/histidine kinase"/>
    <property type="match status" value="1"/>
</dbReference>
<keyword evidence="8" id="KW-0902">Two-component regulatory system</keyword>
<dbReference type="GO" id="GO:0003700">
    <property type="term" value="F:DNA-binding transcription factor activity"/>
    <property type="evidence" value="ECO:0007669"/>
    <property type="project" value="InterPro"/>
</dbReference>
<feature type="modified residue" description="4-aspartylphosphate" evidence="11">
    <location>
        <position position="1151"/>
    </location>
</feature>
<dbReference type="Gene3D" id="3.40.50.2300">
    <property type="match status" value="1"/>
</dbReference>
<dbReference type="Pfam" id="PF00072">
    <property type="entry name" value="Response_reg"/>
    <property type="match status" value="1"/>
</dbReference>
<accession>A0A4Q1CNH0</accession>
<gene>
    <name evidence="17" type="ORF">ESA94_04365</name>
</gene>
<feature type="domain" description="Histidine kinase" evidence="15">
    <location>
        <begin position="837"/>
        <end position="1053"/>
    </location>
</feature>
<keyword evidence="18" id="KW-1185">Reference proteome</keyword>
<keyword evidence="4" id="KW-0808">Transferase</keyword>
<dbReference type="PROSITE" id="PS50109">
    <property type="entry name" value="HIS_KIN"/>
    <property type="match status" value="1"/>
</dbReference>
<name>A0A4Q1CNH0_9BACT</name>
<evidence type="ECO:0000259" key="15">
    <source>
        <dbReference type="PROSITE" id="PS50109"/>
    </source>
</evidence>
<dbReference type="FunFam" id="3.30.565.10:FF:000037">
    <property type="entry name" value="Hybrid sensor histidine kinase/response regulator"/>
    <property type="match status" value="1"/>
</dbReference>
<dbReference type="SUPFAM" id="SSF63829">
    <property type="entry name" value="Calcium-dependent phosphotriesterase"/>
    <property type="match status" value="2"/>
</dbReference>
<evidence type="ECO:0000256" key="8">
    <source>
        <dbReference type="ARBA" id="ARBA00023012"/>
    </source>
</evidence>
<dbReference type="InterPro" id="IPR036097">
    <property type="entry name" value="HisK_dim/P_sf"/>
</dbReference>
<dbReference type="EMBL" id="SDHW01000001">
    <property type="protein sequence ID" value="RXK62251.1"/>
    <property type="molecule type" value="Genomic_DNA"/>
</dbReference>
<comment type="caution">
    <text evidence="17">The sequence shown here is derived from an EMBL/GenBank/DDBJ whole genome shotgun (WGS) entry which is preliminary data.</text>
</comment>
<dbReference type="SUPFAM" id="SSF46689">
    <property type="entry name" value="Homeodomain-like"/>
    <property type="match status" value="1"/>
</dbReference>
<dbReference type="Gene3D" id="2.60.40.10">
    <property type="entry name" value="Immunoglobulins"/>
    <property type="match status" value="1"/>
</dbReference>
<dbReference type="GO" id="GO:0043565">
    <property type="term" value="F:sequence-specific DNA binding"/>
    <property type="evidence" value="ECO:0007669"/>
    <property type="project" value="InterPro"/>
</dbReference>
<keyword evidence="13" id="KW-1133">Transmembrane helix</keyword>
<evidence type="ECO:0000256" key="6">
    <source>
        <dbReference type="ARBA" id="ARBA00022777"/>
    </source>
</evidence>
<keyword evidence="5" id="KW-0547">Nucleotide-binding</keyword>
<keyword evidence="3 11" id="KW-0597">Phosphoprotein</keyword>
<dbReference type="Gene3D" id="3.30.565.10">
    <property type="entry name" value="Histidine kinase-like ATPase, C-terminal domain"/>
    <property type="match status" value="1"/>
</dbReference>